<sequence>MTGSLSHVDDVIEDIAALSNGQPGERFLLTGDNASLVDVFDIAAALTETARPRFKIPLSTIEVYGWVSILFTRIIGKLPLISPLTVCVLRHQWAYSCEKAKTELGYNPRGLKEGLANVLPWL</sequence>
<proteinExistence type="predicted"/>
<dbReference type="InterPro" id="IPR036291">
    <property type="entry name" value="NAD(P)-bd_dom_sf"/>
</dbReference>
<dbReference type="Proteomes" id="UP000585474">
    <property type="component" value="Unassembled WGS sequence"/>
</dbReference>
<evidence type="ECO:0000313" key="1">
    <source>
        <dbReference type="EMBL" id="GFY86873.1"/>
    </source>
</evidence>
<protein>
    <submittedName>
        <fullName evidence="1">NAD(P)-binding Rossmann-fold superfamily protein</fullName>
    </submittedName>
</protein>
<organism evidence="1 2">
    <name type="scientific">Actinidia rufa</name>
    <dbReference type="NCBI Taxonomy" id="165716"/>
    <lineage>
        <taxon>Eukaryota</taxon>
        <taxon>Viridiplantae</taxon>
        <taxon>Streptophyta</taxon>
        <taxon>Embryophyta</taxon>
        <taxon>Tracheophyta</taxon>
        <taxon>Spermatophyta</taxon>
        <taxon>Magnoliopsida</taxon>
        <taxon>eudicotyledons</taxon>
        <taxon>Gunneridae</taxon>
        <taxon>Pentapetalae</taxon>
        <taxon>asterids</taxon>
        <taxon>Ericales</taxon>
        <taxon>Actinidiaceae</taxon>
        <taxon>Actinidia</taxon>
    </lineage>
</organism>
<dbReference type="OrthoDB" id="1633125at2759"/>
<evidence type="ECO:0000313" key="2">
    <source>
        <dbReference type="Proteomes" id="UP000585474"/>
    </source>
</evidence>
<dbReference type="AlphaFoldDB" id="A0A7J0EK74"/>
<dbReference type="Gene3D" id="3.40.50.720">
    <property type="entry name" value="NAD(P)-binding Rossmann-like Domain"/>
    <property type="match status" value="1"/>
</dbReference>
<keyword evidence="2" id="KW-1185">Reference proteome</keyword>
<gene>
    <name evidence="1" type="ORF">Acr_05g0005120</name>
</gene>
<comment type="caution">
    <text evidence="1">The sequence shown here is derived from an EMBL/GenBank/DDBJ whole genome shotgun (WGS) entry which is preliminary data.</text>
</comment>
<dbReference type="SUPFAM" id="SSF51735">
    <property type="entry name" value="NAD(P)-binding Rossmann-fold domains"/>
    <property type="match status" value="1"/>
</dbReference>
<dbReference type="EMBL" id="BJWL01000005">
    <property type="protein sequence ID" value="GFY86873.1"/>
    <property type="molecule type" value="Genomic_DNA"/>
</dbReference>
<accession>A0A7J0EK74</accession>
<reference evidence="1 2" key="1">
    <citation type="submission" date="2019-07" db="EMBL/GenBank/DDBJ databases">
        <title>De Novo Assembly of kiwifruit Actinidia rufa.</title>
        <authorList>
            <person name="Sugita-Konishi S."/>
            <person name="Sato K."/>
            <person name="Mori E."/>
            <person name="Abe Y."/>
            <person name="Kisaki G."/>
            <person name="Hamano K."/>
            <person name="Suezawa K."/>
            <person name="Otani M."/>
            <person name="Fukuda T."/>
            <person name="Manabe T."/>
            <person name="Gomi K."/>
            <person name="Tabuchi M."/>
            <person name="Akimitsu K."/>
            <person name="Kataoka I."/>
        </authorList>
    </citation>
    <scope>NUCLEOTIDE SEQUENCE [LARGE SCALE GENOMIC DNA]</scope>
    <source>
        <strain evidence="2">cv. Fuchu</strain>
    </source>
</reference>
<name>A0A7J0EK74_9ERIC</name>